<feature type="binding site" evidence="4">
    <location>
        <begin position="95"/>
        <end position="96"/>
    </location>
    <ligand>
        <name>phosphate</name>
        <dbReference type="ChEBI" id="CHEBI:43474"/>
    </ligand>
</feature>
<dbReference type="PANTHER" id="PTHR42679:SF2">
    <property type="entry name" value="S-METHYL-5'-THIOADENOSINE PHOSPHORYLASE"/>
    <property type="match status" value="1"/>
</dbReference>
<dbReference type="AlphaFoldDB" id="A0A520XBF2"/>
<comment type="pathway">
    <text evidence="4">Amino-acid biosynthesis; L-methionine biosynthesis via salvage pathway; S-methyl-5-thio-alpha-D-ribose 1-phosphate from S-methyl-5'-thioadenosine (phosphorylase route): step 1/1.</text>
</comment>
<dbReference type="GO" id="GO:0005829">
    <property type="term" value="C:cytosol"/>
    <property type="evidence" value="ECO:0007669"/>
    <property type="project" value="TreeGrafter"/>
</dbReference>
<dbReference type="GO" id="GO:0006166">
    <property type="term" value="P:purine ribonucleoside salvage"/>
    <property type="evidence" value="ECO:0007669"/>
    <property type="project" value="UniProtKB-KW"/>
</dbReference>
<comment type="function">
    <text evidence="4">Catalyzes the reversible phosphorylation of S-methyl-5'-thioadenosine (MTA) to adenine and 5-methylthioribose-1-phosphate. Involved in the breakdown of MTA, a major by-product of polyamine biosynthesis. Responsible for the first step in the methionine salvage pathway after MTA has been generated from S-adenosylmethionine. Has broad substrate specificity with 6-aminopurine nucleosides as preferred substrates.</text>
</comment>
<comment type="subunit">
    <text evidence="4">Homohexamer. Dimer of a homotrimer.</text>
</comment>
<evidence type="ECO:0000256" key="1">
    <source>
        <dbReference type="ARBA" id="ARBA00022676"/>
    </source>
</evidence>
<dbReference type="EMBL" id="SHMQ01000017">
    <property type="protein sequence ID" value="RZV38540.1"/>
    <property type="molecule type" value="Genomic_DNA"/>
</dbReference>
<dbReference type="NCBIfam" id="TIGR01694">
    <property type="entry name" value="MTAP"/>
    <property type="match status" value="1"/>
</dbReference>
<comment type="similarity">
    <text evidence="4">Belongs to the PNP/MTAP phosphorylase family. MTAP subfamily.</text>
</comment>
<organism evidence="6 7">
    <name type="scientific">Candidatus Acidulodesulfobacterium acidiphilum</name>
    <dbReference type="NCBI Taxonomy" id="2597224"/>
    <lineage>
        <taxon>Bacteria</taxon>
        <taxon>Deltaproteobacteria</taxon>
        <taxon>Candidatus Acidulodesulfobacterales</taxon>
        <taxon>Candidatus Acidulodesulfobacterium</taxon>
    </lineage>
</organism>
<dbReference type="FunFam" id="3.40.50.1580:FF:000012">
    <property type="entry name" value="Probable 6-oxopurine nucleoside phosphorylase"/>
    <property type="match status" value="1"/>
</dbReference>
<feature type="binding site" evidence="4">
    <location>
        <position position="194"/>
    </location>
    <ligand>
        <name>phosphate</name>
        <dbReference type="ChEBI" id="CHEBI:43474"/>
    </ligand>
</feature>
<accession>A0A520XBF2</accession>
<evidence type="ECO:0000313" key="7">
    <source>
        <dbReference type="Proteomes" id="UP000322454"/>
    </source>
</evidence>
<dbReference type="InterPro" id="IPR018099">
    <property type="entry name" value="Purine_phosphorylase-2_CS"/>
</dbReference>
<comment type="catalytic activity">
    <reaction evidence="4">
        <text>S-methyl-5'-thioadenosine + phosphate = 5-(methylsulfanyl)-alpha-D-ribose 1-phosphate + adenine</text>
        <dbReference type="Rhea" id="RHEA:11852"/>
        <dbReference type="ChEBI" id="CHEBI:16708"/>
        <dbReference type="ChEBI" id="CHEBI:17509"/>
        <dbReference type="ChEBI" id="CHEBI:43474"/>
        <dbReference type="ChEBI" id="CHEBI:58533"/>
        <dbReference type="EC" id="2.4.2.28"/>
    </reaction>
</comment>
<dbReference type="Proteomes" id="UP000322454">
    <property type="component" value="Unassembled WGS sequence"/>
</dbReference>
<evidence type="ECO:0000256" key="4">
    <source>
        <dbReference type="HAMAP-Rule" id="MF_01963"/>
    </source>
</evidence>
<feature type="binding site" evidence="4">
    <location>
        <begin position="62"/>
        <end position="63"/>
    </location>
    <ligand>
        <name>phosphate</name>
        <dbReference type="ChEBI" id="CHEBI:43474"/>
    </ligand>
</feature>
<feature type="site" description="Important for substrate specificity" evidence="4">
    <location>
        <position position="175"/>
    </location>
</feature>
<gene>
    <name evidence="4 6" type="primary">mtnP</name>
    <name evidence="6" type="ORF">EVJ48_06860</name>
</gene>
<proteinExistence type="inferred from homology"/>
<dbReference type="SUPFAM" id="SSF53167">
    <property type="entry name" value="Purine and uridine phosphorylases"/>
    <property type="match status" value="1"/>
</dbReference>
<feature type="site" description="Important for substrate specificity" evidence="4">
    <location>
        <position position="230"/>
    </location>
</feature>
<dbReference type="HAMAP" id="MF_01963">
    <property type="entry name" value="MTAP"/>
    <property type="match status" value="1"/>
</dbReference>
<reference evidence="6 7" key="1">
    <citation type="submission" date="2019-01" db="EMBL/GenBank/DDBJ databases">
        <title>Insights into ecological role of a new deltaproteobacterial order Candidatus Sinidesulfobacterales (Sva0485) by metagenomics and metatranscriptomics.</title>
        <authorList>
            <person name="Tan S."/>
            <person name="Liu J."/>
            <person name="Fang Y."/>
            <person name="Hedlund B."/>
            <person name="Lian Z.-H."/>
            <person name="Huang L.-Y."/>
            <person name="Li J.-T."/>
            <person name="Huang L.-N."/>
            <person name="Li W.-J."/>
            <person name="Jiang H.-C."/>
            <person name="Dong H.-L."/>
            <person name="Shu W.-S."/>
        </authorList>
    </citation>
    <scope>NUCLEOTIDE SEQUENCE [LARGE SCALE GENOMIC DNA]</scope>
    <source>
        <strain evidence="6">AP4</strain>
    </source>
</reference>
<dbReference type="InterPro" id="IPR000845">
    <property type="entry name" value="Nucleoside_phosphorylase_d"/>
</dbReference>
<dbReference type="Pfam" id="PF01048">
    <property type="entry name" value="PNP_UDP_1"/>
    <property type="match status" value="1"/>
</dbReference>
<evidence type="ECO:0000313" key="6">
    <source>
        <dbReference type="EMBL" id="RZV38540.1"/>
    </source>
</evidence>
<evidence type="ECO:0000256" key="2">
    <source>
        <dbReference type="ARBA" id="ARBA00022679"/>
    </source>
</evidence>
<feature type="binding site" evidence="4">
    <location>
        <position position="20"/>
    </location>
    <ligand>
        <name>phosphate</name>
        <dbReference type="ChEBI" id="CHEBI:43474"/>
    </ligand>
</feature>
<dbReference type="EC" id="2.4.2.28" evidence="4"/>
<dbReference type="PROSITE" id="PS01240">
    <property type="entry name" value="PNP_MTAP_2"/>
    <property type="match status" value="1"/>
</dbReference>
<feature type="domain" description="Nucleoside phosphorylase" evidence="5">
    <location>
        <begin position="14"/>
        <end position="250"/>
    </location>
</feature>
<dbReference type="InterPro" id="IPR010044">
    <property type="entry name" value="MTAP"/>
</dbReference>
<dbReference type="GO" id="GO:0019509">
    <property type="term" value="P:L-methionine salvage from methylthioadenosine"/>
    <property type="evidence" value="ECO:0007669"/>
    <property type="project" value="UniProtKB-UniRule"/>
</dbReference>
<protein>
    <recommendedName>
        <fullName evidence="4">S-methyl-5'-thioadenosine phosphorylase</fullName>
        <ecNumber evidence="4">2.4.2.28</ecNumber>
    </recommendedName>
    <alternativeName>
        <fullName evidence="4">5'-methylthioadenosine phosphorylase</fullName>
        <shortName evidence="4">MTA phosphorylase</shortName>
        <shortName evidence="4">MTAP</shortName>
    </alternativeName>
</protein>
<evidence type="ECO:0000256" key="3">
    <source>
        <dbReference type="ARBA" id="ARBA00022726"/>
    </source>
</evidence>
<dbReference type="InterPro" id="IPR035994">
    <property type="entry name" value="Nucleoside_phosphorylase_sf"/>
</dbReference>
<feature type="binding site" evidence="4">
    <location>
        <position position="193"/>
    </location>
    <ligand>
        <name>substrate</name>
    </ligand>
</feature>
<evidence type="ECO:0000259" key="5">
    <source>
        <dbReference type="Pfam" id="PF01048"/>
    </source>
</evidence>
<dbReference type="Gene3D" id="3.40.50.1580">
    <property type="entry name" value="Nucleoside phosphorylase domain"/>
    <property type="match status" value="1"/>
</dbReference>
<keyword evidence="2 4" id="KW-0808">Transferase</keyword>
<comment type="caution">
    <text evidence="6">The sequence shown here is derived from an EMBL/GenBank/DDBJ whole genome shotgun (WGS) entry which is preliminary data.</text>
</comment>
<name>A0A520XBF2_9DELT</name>
<dbReference type="CDD" id="cd09010">
    <property type="entry name" value="MTAP_SsMTAPII_like_MTIP"/>
    <property type="match status" value="1"/>
</dbReference>
<keyword evidence="1 4" id="KW-0328">Glycosyltransferase</keyword>
<dbReference type="UniPathway" id="UPA00904">
    <property type="reaction ID" value="UER00873"/>
</dbReference>
<feature type="binding site" evidence="4">
    <location>
        <begin position="217"/>
        <end position="219"/>
    </location>
    <ligand>
        <name>substrate</name>
    </ligand>
</feature>
<dbReference type="GO" id="GO:0017061">
    <property type="term" value="F:S-methyl-5-thioadenosine phosphorylase activity"/>
    <property type="evidence" value="ECO:0007669"/>
    <property type="project" value="UniProtKB-UniRule"/>
</dbReference>
<dbReference type="PANTHER" id="PTHR42679">
    <property type="entry name" value="S-METHYL-5'-THIOADENOSINE PHOSPHORYLASE"/>
    <property type="match status" value="1"/>
</dbReference>
<sequence length="295" mass="32527">MKNVENSENKTDILGIIGGSGLYQMEGLTNVREESVDTPFGSPSDKLVFGEIKGKKLVFLPRHGKGHRILPSEINYAANIYALKVSGVKKVISVSAVGSLKKEIKPGDMVIVDQFFDFTKNRKSTFFGGGIVAHVSMAEPVCPYLRKILIESCKNLNVACHEGGTYICIEGPQFSTKAESYFYKNNGFDVIGMTNATEAKFAKEAELCYATIAMATDYDCWHEEEENVTADMIIKILLENAEKAKKIIKESASKIDFTKSGLCSCNSSLRQAVVTAKKDVPDETLKKLSIFNLYD</sequence>
<keyword evidence="3 4" id="KW-0660">Purine salvage</keyword>